<dbReference type="PANTHER" id="PTHR11360">
    <property type="entry name" value="MONOCARBOXYLATE TRANSPORTER"/>
    <property type="match status" value="1"/>
</dbReference>
<dbReference type="Proteomes" id="UP001498476">
    <property type="component" value="Unassembled WGS sequence"/>
</dbReference>
<comment type="similarity">
    <text evidence="2">Belongs to the major facilitator superfamily. Monocarboxylate porter (TC 2.A.1.13) family.</text>
</comment>
<dbReference type="InterPro" id="IPR050327">
    <property type="entry name" value="Proton-linked_MCT"/>
</dbReference>
<keyword evidence="7" id="KW-1185">Reference proteome</keyword>
<evidence type="ECO:0000256" key="1">
    <source>
        <dbReference type="ARBA" id="ARBA00004141"/>
    </source>
</evidence>
<feature type="transmembrane region" description="Helical" evidence="4">
    <location>
        <begin position="71"/>
        <end position="96"/>
    </location>
</feature>
<keyword evidence="4" id="KW-1133">Transmembrane helix</keyword>
<evidence type="ECO:0000256" key="4">
    <source>
        <dbReference type="SAM" id="Phobius"/>
    </source>
</evidence>
<evidence type="ECO:0000256" key="3">
    <source>
        <dbReference type="ARBA" id="ARBA00023180"/>
    </source>
</evidence>
<comment type="caution">
    <text evidence="6">The sequence shown here is derived from an EMBL/GenBank/DDBJ whole genome shotgun (WGS) entry which is preliminary data.</text>
</comment>
<dbReference type="InterPro" id="IPR020846">
    <property type="entry name" value="MFS_dom"/>
</dbReference>
<accession>A0ABR1H1P4</accession>
<comment type="subcellular location">
    <subcellularLocation>
        <location evidence="1">Membrane</location>
        <topology evidence="1">Multi-pass membrane protein</topology>
    </subcellularLocation>
</comment>
<gene>
    <name evidence="6" type="ORF">QQX98_006168</name>
</gene>
<organism evidence="6 7">
    <name type="scientific">Neonectria punicea</name>
    <dbReference type="NCBI Taxonomy" id="979145"/>
    <lineage>
        <taxon>Eukaryota</taxon>
        <taxon>Fungi</taxon>
        <taxon>Dikarya</taxon>
        <taxon>Ascomycota</taxon>
        <taxon>Pezizomycotina</taxon>
        <taxon>Sordariomycetes</taxon>
        <taxon>Hypocreomycetidae</taxon>
        <taxon>Hypocreales</taxon>
        <taxon>Nectriaceae</taxon>
        <taxon>Neonectria</taxon>
    </lineage>
</organism>
<dbReference type="EMBL" id="JAZAVJ010000090">
    <property type="protein sequence ID" value="KAK7415030.1"/>
    <property type="molecule type" value="Genomic_DNA"/>
</dbReference>
<keyword evidence="4" id="KW-0472">Membrane</keyword>
<protein>
    <recommendedName>
        <fullName evidence="5">Major facilitator superfamily (MFS) profile domain-containing protein</fullName>
    </recommendedName>
</protein>
<dbReference type="PANTHER" id="PTHR11360:SF305">
    <property type="entry name" value="MAJOR FACILITATOR SUPERFAMILY (MFS) PROFILE DOMAIN-CONTAINING PROTEIN"/>
    <property type="match status" value="1"/>
</dbReference>
<evidence type="ECO:0000313" key="6">
    <source>
        <dbReference type="EMBL" id="KAK7415030.1"/>
    </source>
</evidence>
<keyword evidence="3" id="KW-0325">Glycoprotein</keyword>
<dbReference type="Pfam" id="PF07690">
    <property type="entry name" value="MFS_1"/>
    <property type="match status" value="1"/>
</dbReference>
<reference evidence="6 7" key="1">
    <citation type="journal article" date="2025" name="Microbiol. Resour. Announc.">
        <title>Draft genome sequences for Neonectria magnoliae and Neonectria punicea, canker pathogens of Liriodendron tulipifera and Acer saccharum in West Virginia.</title>
        <authorList>
            <person name="Petronek H.M."/>
            <person name="Kasson M.T."/>
            <person name="Metheny A.M."/>
            <person name="Stauder C.M."/>
            <person name="Lovett B."/>
            <person name="Lynch S.C."/>
            <person name="Garnas J.R."/>
            <person name="Kasson L.R."/>
            <person name="Stajich J.E."/>
        </authorList>
    </citation>
    <scope>NUCLEOTIDE SEQUENCE [LARGE SCALE GENOMIC DNA]</scope>
    <source>
        <strain evidence="6 7">NRRL 64653</strain>
    </source>
</reference>
<proteinExistence type="inferred from homology"/>
<dbReference type="SUPFAM" id="SSF103473">
    <property type="entry name" value="MFS general substrate transporter"/>
    <property type="match status" value="1"/>
</dbReference>
<dbReference type="Gene3D" id="1.20.1250.20">
    <property type="entry name" value="MFS general substrate transporter like domains"/>
    <property type="match status" value="1"/>
</dbReference>
<name>A0ABR1H1P4_9HYPO</name>
<feature type="domain" description="Major facilitator superfamily (MFS) profile" evidence="5">
    <location>
        <begin position="1"/>
        <end position="118"/>
    </location>
</feature>
<evidence type="ECO:0000259" key="5">
    <source>
        <dbReference type="PROSITE" id="PS50850"/>
    </source>
</evidence>
<keyword evidence="4" id="KW-0812">Transmembrane</keyword>
<feature type="transmembrane region" description="Helical" evidence="4">
    <location>
        <begin position="39"/>
        <end position="59"/>
    </location>
</feature>
<dbReference type="InterPro" id="IPR036259">
    <property type="entry name" value="MFS_trans_sf"/>
</dbReference>
<evidence type="ECO:0000313" key="7">
    <source>
        <dbReference type="Proteomes" id="UP001498476"/>
    </source>
</evidence>
<evidence type="ECO:0000256" key="2">
    <source>
        <dbReference type="ARBA" id="ARBA00006727"/>
    </source>
</evidence>
<dbReference type="PROSITE" id="PS50850">
    <property type="entry name" value="MFS"/>
    <property type="match status" value="1"/>
</dbReference>
<sequence>MSGIAVRKFGYQKTALTGGVLMGLGEFLASWTTGHAGALFVLHGIIFGVGGGLSIFACSTAPLRWFERYRAFAMGVVFGGGSLGAAVMSITTNLLVRRLDVAWTFRILGIASRRQSSS</sequence>
<dbReference type="InterPro" id="IPR011701">
    <property type="entry name" value="MFS"/>
</dbReference>